<reference evidence="2" key="1">
    <citation type="journal article" date="2014" name="Nat. Genet.">
        <title>Genome of the human hookworm Necator americanus.</title>
        <authorList>
            <person name="Tang Y.T."/>
            <person name="Gao X."/>
            <person name="Rosa B.A."/>
            <person name="Abubucker S."/>
            <person name="Hallsworth-Pepin K."/>
            <person name="Martin J."/>
            <person name="Tyagi R."/>
            <person name="Heizer E."/>
            <person name="Zhang X."/>
            <person name="Bhonagiri-Palsikar V."/>
            <person name="Minx P."/>
            <person name="Warren W.C."/>
            <person name="Wang Q."/>
            <person name="Zhan B."/>
            <person name="Hotez P.J."/>
            <person name="Sternberg P.W."/>
            <person name="Dougall A."/>
            <person name="Gaze S.T."/>
            <person name="Mulvenna J."/>
            <person name="Sotillo J."/>
            <person name="Ranganathan S."/>
            <person name="Rabelo E.M."/>
            <person name="Wilson R.K."/>
            <person name="Felgner P.L."/>
            <person name="Bethony J."/>
            <person name="Hawdon J.M."/>
            <person name="Gasser R.B."/>
            <person name="Loukas A."/>
            <person name="Mitreva M."/>
        </authorList>
    </citation>
    <scope>NUCLEOTIDE SEQUENCE [LARGE SCALE GENOMIC DNA]</scope>
</reference>
<name>W2TW09_NECAM</name>
<dbReference type="OrthoDB" id="5817230at2759"/>
<keyword evidence="2" id="KW-1185">Reference proteome</keyword>
<organism evidence="1 2">
    <name type="scientific">Necator americanus</name>
    <name type="common">Human hookworm</name>
    <dbReference type="NCBI Taxonomy" id="51031"/>
    <lineage>
        <taxon>Eukaryota</taxon>
        <taxon>Metazoa</taxon>
        <taxon>Ecdysozoa</taxon>
        <taxon>Nematoda</taxon>
        <taxon>Chromadorea</taxon>
        <taxon>Rhabditida</taxon>
        <taxon>Rhabditina</taxon>
        <taxon>Rhabditomorpha</taxon>
        <taxon>Strongyloidea</taxon>
        <taxon>Ancylostomatidae</taxon>
        <taxon>Bunostominae</taxon>
        <taxon>Necator</taxon>
    </lineage>
</organism>
<evidence type="ECO:0000313" key="1">
    <source>
        <dbReference type="EMBL" id="ETN85237.1"/>
    </source>
</evidence>
<dbReference type="KEGG" id="nai:NECAME_16853"/>
<proteinExistence type="predicted"/>
<dbReference type="AlphaFoldDB" id="W2TW09"/>
<dbReference type="EMBL" id="KI657778">
    <property type="protein sequence ID" value="ETN85237.1"/>
    <property type="molecule type" value="Genomic_DNA"/>
</dbReference>
<dbReference type="Proteomes" id="UP000053676">
    <property type="component" value="Unassembled WGS sequence"/>
</dbReference>
<evidence type="ECO:0000313" key="2">
    <source>
        <dbReference type="Proteomes" id="UP000053676"/>
    </source>
</evidence>
<protein>
    <submittedName>
        <fullName evidence="1">Uncharacterized protein</fullName>
    </submittedName>
</protein>
<gene>
    <name evidence="1" type="ORF">NECAME_16853</name>
</gene>
<dbReference type="STRING" id="51031.W2TW09"/>
<sequence length="85" mass="10043">MKTNRQGFSSSKTALTPYVQQMPWKREDDVVSAVENDFSVLYEFKHREKLSDKVIASLLSISRSHLMETCQRKKRVLLQMPYNYK</sequence>
<accession>W2TW09</accession>